<dbReference type="EMBL" id="CP051651">
    <property type="protein sequence ID" value="QJD69937.1"/>
    <property type="molecule type" value="Genomic_DNA"/>
</dbReference>
<evidence type="ECO:0000256" key="1">
    <source>
        <dbReference type="ARBA" id="ARBA00004571"/>
    </source>
</evidence>
<accession>A0A7Z2VEG5</accession>
<dbReference type="PANTHER" id="PTHR30451:SF21">
    <property type="entry name" value="FIMBRIAL USHER DOMAIN-CONTAINING PROTEIN YDET-RELATED"/>
    <property type="match status" value="1"/>
</dbReference>
<evidence type="ECO:0000256" key="11">
    <source>
        <dbReference type="SAM" id="MobiDB-lite"/>
    </source>
</evidence>
<evidence type="ECO:0000259" key="13">
    <source>
        <dbReference type="Pfam" id="PF13954"/>
    </source>
</evidence>
<keyword evidence="8 10" id="KW-0472">Membrane</keyword>
<reference evidence="14 15" key="2">
    <citation type="submission" date="2020-04" db="EMBL/GenBank/DDBJ databases">
        <authorList>
            <person name="Fomenkov A."/>
            <person name="Anton B.P."/>
            <person name="Roberts R.J."/>
        </authorList>
    </citation>
    <scope>NUCLEOTIDE SEQUENCE [LARGE SCALE GENOMIC DNA]</scope>
    <source>
        <strain evidence="14 15">NEB122</strain>
    </source>
</reference>
<evidence type="ECO:0000256" key="9">
    <source>
        <dbReference type="ARBA" id="ARBA00023237"/>
    </source>
</evidence>
<dbReference type="InterPro" id="IPR025949">
    <property type="entry name" value="PapC-like_C"/>
</dbReference>
<protein>
    <submittedName>
        <fullName evidence="14">Fimbrial biogenesis outer membrane usher protein</fullName>
    </submittedName>
</protein>
<dbReference type="InterPro" id="IPR042186">
    <property type="entry name" value="FimD_plug_dom"/>
</dbReference>
<gene>
    <name evidence="14" type="ORF">HG421_01350</name>
</gene>
<dbReference type="GO" id="GO:0015473">
    <property type="term" value="F:fimbrial usher porin activity"/>
    <property type="evidence" value="ECO:0007669"/>
    <property type="project" value="InterPro"/>
</dbReference>
<keyword evidence="3 10" id="KW-0813">Transport</keyword>
<evidence type="ECO:0000256" key="5">
    <source>
        <dbReference type="ARBA" id="ARBA00022558"/>
    </source>
</evidence>
<feature type="domain" description="PapC-like C-terminal" evidence="12">
    <location>
        <begin position="771"/>
        <end position="832"/>
    </location>
</feature>
<dbReference type="Gene3D" id="2.60.40.2070">
    <property type="match status" value="1"/>
</dbReference>
<dbReference type="Proteomes" id="UP000503498">
    <property type="component" value="Chromosome"/>
</dbReference>
<comment type="similarity">
    <text evidence="2 10">Belongs to the fimbrial export usher family.</text>
</comment>
<dbReference type="Gene3D" id="3.10.20.410">
    <property type="match status" value="1"/>
</dbReference>
<sequence length="866" mass="93737">MACLGKGNLWFDPAFLSDNAQDVADLSRFARPGAQAPGSYPVDVLLNGEHIASRTINFIALPSNSSNPSSAELDNSDRATAALHDSTGLLACVSIKDLYEMGIRLTANARAAAIGAEGGGCRPLGLLIPQAWTAFDFKRMRLDISIPQVALEHTPSGWVDPGRWDEGINAGLLTYRISGSNSTGAYGSNSNHYLGLESGINIGAWRLRDTRSWTESINTMSSHSAWQRQRTYAQRAIVPWRSELTLGDTVTSGDIFDSLSFSGAMLASDDTMYPYSLRGYAPIVRGVANTNAQVEVRQNGYLIYQTNVSPGAFVINDLTPGALGGDLHVKVTEADGRVRDWIVPYALVPMLQRQGSMRYEISAGQYRSVARNSLHPTLGQGTVLWGLPHNVTAYGGVQYTSRYLATAMGMGLNMGRAGAISVDITRADSRIADDSRHQGWSLRFLYSHTFDSLGSSFQMTGYRYTTAGFYTLEDTTLNQMRGWQAAADSADLDWHDLYRQRRQLLQINLSQRLGTFGDIYLTNSHESYWNSSTSTDSLQIGFSGSYHQSSFTLSYSEMREPHQFATDRELQLTISLPLSFLSSRNDSTQTSHPMYSSLHSSRNDRGDTSWTAGVSGTALKDSSLAWEVSQGHAADGNSGNTSISWLGRYGNVNLGYSYGEGSRQTSYGFSGGVVVHHHGMTFGQPLADTNILVEAPGASGLTLQSNPGVKTDRRGYAVVSSAQPYQENRVALGLGNPSSNVDIVDTVHRVVPTRGALVSTQFVTHTGASALLTLTHAGAPLPFGTSVRIDNSSGIVSDQGEVFLSGLPSTGTLRATWGDAADQQCQTHYSLPVETGDMPILRLKLACDDFPIANPSTAADRRSHDP</sequence>
<dbReference type="Pfam" id="PF13953">
    <property type="entry name" value="PapC_C"/>
    <property type="match status" value="1"/>
</dbReference>
<dbReference type="GO" id="GO:0009279">
    <property type="term" value="C:cell outer membrane"/>
    <property type="evidence" value="ECO:0007669"/>
    <property type="project" value="UniProtKB-SubCell"/>
</dbReference>
<comment type="subcellular location">
    <subcellularLocation>
        <location evidence="1 10">Cell outer membrane</location>
        <topology evidence="1 10">Multi-pass membrane protein</topology>
    </subcellularLocation>
</comment>
<keyword evidence="6 10" id="KW-0812">Transmembrane</keyword>
<evidence type="ECO:0000256" key="2">
    <source>
        <dbReference type="ARBA" id="ARBA00008064"/>
    </source>
</evidence>
<dbReference type="InterPro" id="IPR037224">
    <property type="entry name" value="PapC_N_sf"/>
</dbReference>
<evidence type="ECO:0000256" key="6">
    <source>
        <dbReference type="ARBA" id="ARBA00022692"/>
    </source>
</evidence>
<evidence type="ECO:0000256" key="3">
    <source>
        <dbReference type="ARBA" id="ARBA00022448"/>
    </source>
</evidence>
<evidence type="ECO:0000256" key="10">
    <source>
        <dbReference type="RuleBase" id="RU003884"/>
    </source>
</evidence>
<dbReference type="Pfam" id="PF13954">
    <property type="entry name" value="PapC_N"/>
    <property type="match status" value="1"/>
</dbReference>
<reference evidence="14 15" key="1">
    <citation type="submission" date="2020-04" db="EMBL/GenBank/DDBJ databases">
        <title>Genome-Wide Identification of 5-Methylcytosine Sites in Bacterial Genomes By High-Throughput Sequencing of MspJI Restriction Fragments.</title>
        <authorList>
            <person name="Wu V."/>
        </authorList>
    </citation>
    <scope>NUCLEOTIDE SEQUENCE [LARGE SCALE GENOMIC DNA]</scope>
    <source>
        <strain evidence="14 15">NEB122</strain>
    </source>
</reference>
<feature type="domain" description="PapC N-terminal" evidence="13">
    <location>
        <begin position="11"/>
        <end position="178"/>
    </location>
</feature>
<evidence type="ECO:0000313" key="14">
    <source>
        <dbReference type="EMBL" id="QJD69937.1"/>
    </source>
</evidence>
<dbReference type="InterPro" id="IPR018030">
    <property type="entry name" value="Fimbrial_membr_usher_CS"/>
</dbReference>
<dbReference type="Gene3D" id="2.60.40.2610">
    <property type="entry name" value="Outer membrane usher protein FimD, plug domain"/>
    <property type="match status" value="1"/>
</dbReference>
<dbReference type="InterPro" id="IPR025885">
    <property type="entry name" value="PapC_N"/>
</dbReference>
<evidence type="ECO:0000256" key="4">
    <source>
        <dbReference type="ARBA" id="ARBA00022452"/>
    </source>
</evidence>
<evidence type="ECO:0000256" key="7">
    <source>
        <dbReference type="ARBA" id="ARBA00022729"/>
    </source>
</evidence>
<dbReference type="InterPro" id="IPR043142">
    <property type="entry name" value="PapC-like_C_sf"/>
</dbReference>
<keyword evidence="7" id="KW-0732">Signal</keyword>
<dbReference type="AlphaFoldDB" id="A0A7Z2VEG5"/>
<evidence type="ECO:0000256" key="8">
    <source>
        <dbReference type="ARBA" id="ARBA00023136"/>
    </source>
</evidence>
<feature type="region of interest" description="Disordered" evidence="11">
    <location>
        <begin position="585"/>
        <end position="607"/>
    </location>
</feature>
<dbReference type="Gene3D" id="2.60.40.3110">
    <property type="match status" value="1"/>
</dbReference>
<dbReference type="PROSITE" id="PS01151">
    <property type="entry name" value="FIMBRIAL_USHER"/>
    <property type="match status" value="1"/>
</dbReference>
<organism evidence="14 15">
    <name type="scientific">Xanthomonas campestris pv. badrii</name>
    <dbReference type="NCBI Taxonomy" id="149696"/>
    <lineage>
        <taxon>Bacteria</taxon>
        <taxon>Pseudomonadati</taxon>
        <taxon>Pseudomonadota</taxon>
        <taxon>Gammaproteobacteria</taxon>
        <taxon>Lysobacterales</taxon>
        <taxon>Lysobacteraceae</taxon>
        <taxon>Xanthomonas</taxon>
    </lineage>
</organism>
<evidence type="ECO:0000259" key="12">
    <source>
        <dbReference type="Pfam" id="PF13953"/>
    </source>
</evidence>
<dbReference type="FunFam" id="2.60.40.3110:FF:000001">
    <property type="entry name" value="Putative fimbrial outer membrane usher"/>
    <property type="match status" value="1"/>
</dbReference>
<keyword evidence="9 10" id="KW-0998">Cell outer membrane</keyword>
<dbReference type="Pfam" id="PF00577">
    <property type="entry name" value="Usher"/>
    <property type="match status" value="1"/>
</dbReference>
<name>A0A7Z2VEG5_XANCA</name>
<dbReference type="PANTHER" id="PTHR30451">
    <property type="entry name" value="OUTER MEMBRANE USHER PROTEIN"/>
    <property type="match status" value="1"/>
</dbReference>
<dbReference type="InterPro" id="IPR000015">
    <property type="entry name" value="Fimb_usher"/>
</dbReference>
<evidence type="ECO:0000313" key="15">
    <source>
        <dbReference type="Proteomes" id="UP000503498"/>
    </source>
</evidence>
<proteinExistence type="inferred from homology"/>
<keyword evidence="5 10" id="KW-1029">Fimbrium biogenesis</keyword>
<dbReference type="GO" id="GO:0009297">
    <property type="term" value="P:pilus assembly"/>
    <property type="evidence" value="ECO:0007669"/>
    <property type="project" value="InterPro"/>
</dbReference>
<dbReference type="SUPFAM" id="SSF141729">
    <property type="entry name" value="FimD N-terminal domain-like"/>
    <property type="match status" value="1"/>
</dbReference>
<feature type="compositionally biased region" description="Polar residues" evidence="11">
    <location>
        <begin position="585"/>
        <end position="600"/>
    </location>
</feature>
<keyword evidence="4" id="KW-1134">Transmembrane beta strand</keyword>